<dbReference type="RefSeq" id="WP_059137131.1">
    <property type="nucleotide sequence ID" value="NZ_LMAI01000006.1"/>
</dbReference>
<sequence length="443" mass="50312">MKTKNIIVKLKSSDTTQFAVPTGDNNLMIQLDQTDANKMVSANLLRDLENFKLVPNNIIYDLVNFALGIYTIDQVVSRQLNGFQSWSRHLVVNFPVHDLQLWNNVSDDFATYLSFLSGDKWEIVFRQNHEIREFELPEDRNPDNFTKVSLFSGGLDSFIGAIDLLSNQEKPFFVSHYKTSEKKVQDDLINGLKDEFGENSYASQKFRVQPNQKNGSAEKENSSRARSFLFITLGIATANCLDENIELILPENGLISLNIPLTKSRLSSHSTRTTHPYFVDGLNKTFEKLGIRNTIVNTYRFKTKGQMIIECEDREFLNQHISETISCSHPENSRFQGSRPGLNCGYCVPCIIRQSAENAGGNISTEYAIDIRQAPPLQNVKKGSDYRAFKMGLQKLSAINSRHSLALQIIRSGPIPYENSEEMNEYISVYKRGMDEVSQFLNS</sequence>
<dbReference type="EMBL" id="LMAI01000006">
    <property type="protein sequence ID" value="KUJ55635.1"/>
    <property type="molecule type" value="Genomic_DNA"/>
</dbReference>
<dbReference type="NCBIfam" id="NF041925">
    <property type="entry name" value="QatC"/>
    <property type="match status" value="1"/>
</dbReference>
<reference evidence="1 2" key="1">
    <citation type="submission" date="2015-10" db="EMBL/GenBank/DDBJ databases">
        <title>Genome sequence of Chryseobacterium greenlandense.</title>
        <authorList>
            <person name="Newman J."/>
            <person name="Fischer K."/>
            <person name="Miller J."/>
        </authorList>
    </citation>
    <scope>NUCLEOTIDE SEQUENCE [LARGE SCALE GENOMIC DNA]</scope>
    <source>
        <strain evidence="1 2">UMB34</strain>
    </source>
</reference>
<organism evidence="1 2">
    <name type="scientific">Chryseobacterium aquaticum subsp. greenlandense</name>
    <dbReference type="NCBI Taxonomy" id="345663"/>
    <lineage>
        <taxon>Bacteria</taxon>
        <taxon>Pseudomonadati</taxon>
        <taxon>Bacteroidota</taxon>
        <taxon>Flavobacteriia</taxon>
        <taxon>Flavobacteriales</taxon>
        <taxon>Weeksellaceae</taxon>
        <taxon>Chryseobacterium group</taxon>
        <taxon>Chryseobacterium</taxon>
    </lineage>
</organism>
<dbReference type="AlphaFoldDB" id="A0A117KBD8"/>
<comment type="caution">
    <text evidence="1">The sequence shown here is derived from an EMBL/GenBank/DDBJ whole genome shotgun (WGS) entry which is preliminary data.</text>
</comment>
<dbReference type="Gene3D" id="3.40.50.620">
    <property type="entry name" value="HUPs"/>
    <property type="match status" value="1"/>
</dbReference>
<evidence type="ECO:0000313" key="2">
    <source>
        <dbReference type="Proteomes" id="UP000054388"/>
    </source>
</evidence>
<proteinExistence type="predicted"/>
<protein>
    <recommendedName>
        <fullName evidence="3">ATPase</fullName>
    </recommendedName>
</protein>
<dbReference type="InterPro" id="IPR049676">
    <property type="entry name" value="QatC"/>
</dbReference>
<evidence type="ECO:0000313" key="1">
    <source>
        <dbReference type="EMBL" id="KUJ55635.1"/>
    </source>
</evidence>
<accession>A0A117KBD8</accession>
<evidence type="ECO:0008006" key="3">
    <source>
        <dbReference type="Google" id="ProtNLM"/>
    </source>
</evidence>
<name>A0A117KBD8_9FLAO</name>
<dbReference type="InterPro" id="IPR014729">
    <property type="entry name" value="Rossmann-like_a/b/a_fold"/>
</dbReference>
<dbReference type="Proteomes" id="UP000054388">
    <property type="component" value="Unassembled WGS sequence"/>
</dbReference>
<gene>
    <name evidence="1" type="ORF">AR686_12560</name>
</gene>